<organism evidence="2 3">
    <name type="scientific">Dactylosporangium matsuzakiense</name>
    <dbReference type="NCBI Taxonomy" id="53360"/>
    <lineage>
        <taxon>Bacteria</taxon>
        <taxon>Bacillati</taxon>
        <taxon>Actinomycetota</taxon>
        <taxon>Actinomycetes</taxon>
        <taxon>Micromonosporales</taxon>
        <taxon>Micromonosporaceae</taxon>
        <taxon>Dactylosporangium</taxon>
    </lineage>
</organism>
<evidence type="ECO:0000313" key="3">
    <source>
        <dbReference type="Proteomes" id="UP001143480"/>
    </source>
</evidence>
<dbReference type="Proteomes" id="UP001143480">
    <property type="component" value="Unassembled WGS sequence"/>
</dbReference>
<feature type="transmembrane region" description="Helical" evidence="1">
    <location>
        <begin position="72"/>
        <end position="93"/>
    </location>
</feature>
<protein>
    <submittedName>
        <fullName evidence="2">Uncharacterized protein</fullName>
    </submittedName>
</protein>
<reference evidence="2" key="2">
    <citation type="submission" date="2023-01" db="EMBL/GenBank/DDBJ databases">
        <authorList>
            <person name="Sun Q."/>
            <person name="Evtushenko L."/>
        </authorList>
    </citation>
    <scope>NUCLEOTIDE SEQUENCE</scope>
    <source>
        <strain evidence="2">VKM Ac-1321</strain>
    </source>
</reference>
<dbReference type="InterPro" id="IPR045770">
    <property type="entry name" value="DUF6223"/>
</dbReference>
<keyword evidence="1" id="KW-0472">Membrane</keyword>
<dbReference type="RefSeq" id="WP_271188762.1">
    <property type="nucleotide sequence ID" value="NZ_BSFP01000001.1"/>
</dbReference>
<feature type="transmembrane region" description="Helical" evidence="1">
    <location>
        <begin position="12"/>
        <end position="29"/>
    </location>
</feature>
<keyword evidence="3" id="KW-1185">Reference proteome</keyword>
<gene>
    <name evidence="2" type="ORF">GCM10017581_000600</name>
</gene>
<sequence length="100" mass="9608">MNGYLTLDRLVASVAMLVALAALIAGVLAMTRRARLGRRALMVITAGTAAGAVVGVVLLATADGGPGTGNGVVGAGAAVVFGLAAAVLAGLALRRVPAAD</sequence>
<keyword evidence="1" id="KW-0812">Transmembrane</keyword>
<dbReference type="Pfam" id="PF19733">
    <property type="entry name" value="DUF6223"/>
    <property type="match status" value="1"/>
</dbReference>
<comment type="caution">
    <text evidence="2">The sequence shown here is derived from an EMBL/GenBank/DDBJ whole genome shotgun (WGS) entry which is preliminary data.</text>
</comment>
<feature type="transmembrane region" description="Helical" evidence="1">
    <location>
        <begin position="41"/>
        <end position="60"/>
    </location>
</feature>
<accession>A0A9W6KCV5</accession>
<dbReference type="EMBL" id="BSFP01000001">
    <property type="protein sequence ID" value="GLK98319.1"/>
    <property type="molecule type" value="Genomic_DNA"/>
</dbReference>
<dbReference type="AlphaFoldDB" id="A0A9W6KCV5"/>
<evidence type="ECO:0000256" key="1">
    <source>
        <dbReference type="SAM" id="Phobius"/>
    </source>
</evidence>
<name>A0A9W6KCV5_9ACTN</name>
<proteinExistence type="predicted"/>
<keyword evidence="1" id="KW-1133">Transmembrane helix</keyword>
<reference evidence="2" key="1">
    <citation type="journal article" date="2014" name="Int. J. Syst. Evol. Microbiol.">
        <title>Complete genome sequence of Corynebacterium casei LMG S-19264T (=DSM 44701T), isolated from a smear-ripened cheese.</title>
        <authorList>
            <consortium name="US DOE Joint Genome Institute (JGI-PGF)"/>
            <person name="Walter F."/>
            <person name="Albersmeier A."/>
            <person name="Kalinowski J."/>
            <person name="Ruckert C."/>
        </authorList>
    </citation>
    <scope>NUCLEOTIDE SEQUENCE</scope>
    <source>
        <strain evidence="2">VKM Ac-1321</strain>
    </source>
</reference>
<evidence type="ECO:0000313" key="2">
    <source>
        <dbReference type="EMBL" id="GLK98319.1"/>
    </source>
</evidence>